<evidence type="ECO:0000256" key="4">
    <source>
        <dbReference type="RuleBase" id="RU362110"/>
    </source>
</evidence>
<dbReference type="PANTHER" id="PTHR42800">
    <property type="entry name" value="EXOINULINASE INUD (AFU_ORTHOLOGUE AFUA_5G00480)"/>
    <property type="match status" value="1"/>
</dbReference>
<evidence type="ECO:0000259" key="5">
    <source>
        <dbReference type="Pfam" id="PF00251"/>
    </source>
</evidence>
<keyword evidence="2 4" id="KW-0378">Hydrolase</keyword>
<dbReference type="InterPro" id="IPR013320">
    <property type="entry name" value="ConA-like_dom_sf"/>
</dbReference>
<evidence type="ECO:0000256" key="2">
    <source>
        <dbReference type="ARBA" id="ARBA00022801"/>
    </source>
</evidence>
<dbReference type="RefSeq" id="WP_379660880.1">
    <property type="nucleotide sequence ID" value="NZ_JBHUDG010000002.1"/>
</dbReference>
<dbReference type="EMBL" id="JBHUDG010000002">
    <property type="protein sequence ID" value="MFD1628493.1"/>
    <property type="molecule type" value="Genomic_DNA"/>
</dbReference>
<keyword evidence="8" id="KW-1185">Reference proteome</keyword>
<dbReference type="InterPro" id="IPR013148">
    <property type="entry name" value="Glyco_hydro_32_N"/>
</dbReference>
<dbReference type="Gene3D" id="2.115.10.20">
    <property type="entry name" value="Glycosyl hydrolase domain, family 43"/>
    <property type="match status" value="1"/>
</dbReference>
<feature type="domain" description="Glycosyl hydrolase family 32 C-terminal" evidence="6">
    <location>
        <begin position="663"/>
        <end position="761"/>
    </location>
</feature>
<keyword evidence="3 4" id="KW-0326">Glycosidase</keyword>
<feature type="domain" description="Glycosyl hydrolase family 32 N-terminal" evidence="5">
    <location>
        <begin position="366"/>
        <end position="650"/>
    </location>
</feature>
<dbReference type="InterPro" id="IPR001362">
    <property type="entry name" value="Glyco_hydro_32"/>
</dbReference>
<dbReference type="Pfam" id="PF00251">
    <property type="entry name" value="Glyco_hydro_32N"/>
    <property type="match status" value="1"/>
</dbReference>
<dbReference type="InterPro" id="IPR013189">
    <property type="entry name" value="Glyco_hydro_32_C"/>
</dbReference>
<comment type="similarity">
    <text evidence="1 4">Belongs to the glycosyl hydrolase 32 family.</text>
</comment>
<sequence>MKNTCFFIVMFMIMTQGSYGQIFEQKFEFFNYGDRISKYIKADDPGNSKFTYISSNGTQRSGIINGGLLRFVKTGPASAQLVKSGKFNANSDFLYISFSYRISENESVHPNDKQAFFFVGDGFSNDAKLPDDAKNVHSKFSFHYTGSGKFKVSDNQNNLSDEFSGEQQITFVINNTGKDQFYTAPNKSKEKLANDKWDLWIGENKVFDEREVVSPDVPLSGFKFHVQAHAINGMTDLGNFVVHNLETLSKSQRKREIIENSQYVAYRKSFVATKRWLQIPVKNKATKRGVRIDVDGKWFRNFSVELANETPDWYAYVDINEIKGKAFTMSVDSLPFNSSAFANIKQLDEKPKDELLYHEKYRGQIHYSVKNGCSTDANGMTFYNGEYHLFYQHNPYGTRWGNMHWGHAVSKDLVHWKELDIAIYPDELGDPFSGGGVVDVGNTSGLSKTGKDPMILYYTATGIPRTQTLAYSTDGRTFEKLGRSVLKGVSPFNRDPKVLWHEPSKKWIMVLYVEEKGELHTMRFFNSTNMIDWEETSVYVGGKGQDRYMYECPEFYELPVEGNPNERKWILVCADGQYAIGTFNGREFKAEQERLQSVIGKGYYASQQFSNEPKGRKVEMGWFRTNTDQVNMNFSQSFSIPMEIKLVRTSQGLRIVRIPVEEFKSLRKEHSTYKNEVISRSLTKDIRSEVYELEAIIQPQQASQLTINIRGVIFTYMPSSGKLVYKDQTIDLPLENGKLKIHAFVDKASVELFVNDGLVFIPVNANLDARNTRLVFNTTGSEALVEQLDVYKLESIW</sequence>
<gene>
    <name evidence="7" type="ORF">ACFSAH_01320</name>
</gene>
<evidence type="ECO:0000313" key="8">
    <source>
        <dbReference type="Proteomes" id="UP001597118"/>
    </source>
</evidence>
<dbReference type="GO" id="GO:0016787">
    <property type="term" value="F:hydrolase activity"/>
    <property type="evidence" value="ECO:0007669"/>
    <property type="project" value="UniProtKB-KW"/>
</dbReference>
<dbReference type="SMART" id="SM00640">
    <property type="entry name" value="Glyco_32"/>
    <property type="match status" value="1"/>
</dbReference>
<dbReference type="PANTHER" id="PTHR42800:SF1">
    <property type="entry name" value="EXOINULINASE INUD (AFU_ORTHOLOGUE AFUA_5G00480)"/>
    <property type="match status" value="1"/>
</dbReference>
<name>A0ABW4I8C9_9SPHI</name>
<dbReference type="SUPFAM" id="SSF75005">
    <property type="entry name" value="Arabinanase/levansucrase/invertase"/>
    <property type="match status" value="1"/>
</dbReference>
<accession>A0ABW4I8C9</accession>
<dbReference type="Pfam" id="PF08244">
    <property type="entry name" value="Glyco_hydro_32C"/>
    <property type="match status" value="1"/>
</dbReference>
<evidence type="ECO:0000256" key="1">
    <source>
        <dbReference type="ARBA" id="ARBA00009902"/>
    </source>
</evidence>
<evidence type="ECO:0000256" key="3">
    <source>
        <dbReference type="ARBA" id="ARBA00023295"/>
    </source>
</evidence>
<dbReference type="Proteomes" id="UP001597118">
    <property type="component" value="Unassembled WGS sequence"/>
</dbReference>
<proteinExistence type="inferred from homology"/>
<evidence type="ECO:0000313" key="7">
    <source>
        <dbReference type="EMBL" id="MFD1628493.1"/>
    </source>
</evidence>
<dbReference type="CDD" id="cd18622">
    <property type="entry name" value="GH32_Inu-like"/>
    <property type="match status" value="1"/>
</dbReference>
<organism evidence="7 8">
    <name type="scientific">Pseudopedobacter beijingensis</name>
    <dbReference type="NCBI Taxonomy" id="1207056"/>
    <lineage>
        <taxon>Bacteria</taxon>
        <taxon>Pseudomonadati</taxon>
        <taxon>Bacteroidota</taxon>
        <taxon>Sphingobacteriia</taxon>
        <taxon>Sphingobacteriales</taxon>
        <taxon>Sphingobacteriaceae</taxon>
        <taxon>Pseudopedobacter</taxon>
    </lineage>
</organism>
<dbReference type="InterPro" id="IPR023296">
    <property type="entry name" value="Glyco_hydro_beta-prop_sf"/>
</dbReference>
<protein>
    <submittedName>
        <fullName evidence="7">Glycoside hydrolase family 32 protein</fullName>
    </submittedName>
</protein>
<reference evidence="8" key="1">
    <citation type="journal article" date="2019" name="Int. J. Syst. Evol. Microbiol.">
        <title>The Global Catalogue of Microorganisms (GCM) 10K type strain sequencing project: providing services to taxonomists for standard genome sequencing and annotation.</title>
        <authorList>
            <consortium name="The Broad Institute Genomics Platform"/>
            <consortium name="The Broad Institute Genome Sequencing Center for Infectious Disease"/>
            <person name="Wu L."/>
            <person name="Ma J."/>
        </authorList>
    </citation>
    <scope>NUCLEOTIDE SEQUENCE [LARGE SCALE GENOMIC DNA]</scope>
    <source>
        <strain evidence="8">CCUG 53762</strain>
    </source>
</reference>
<dbReference type="Gene3D" id="2.60.120.560">
    <property type="entry name" value="Exo-inulinase, domain 1"/>
    <property type="match status" value="1"/>
</dbReference>
<dbReference type="SUPFAM" id="SSF49899">
    <property type="entry name" value="Concanavalin A-like lectins/glucanases"/>
    <property type="match status" value="1"/>
</dbReference>
<evidence type="ECO:0000259" key="6">
    <source>
        <dbReference type="Pfam" id="PF08244"/>
    </source>
</evidence>
<comment type="caution">
    <text evidence="7">The sequence shown here is derived from an EMBL/GenBank/DDBJ whole genome shotgun (WGS) entry which is preliminary data.</text>
</comment>